<organism evidence="3 5">
    <name type="scientific">Plutella xylostella</name>
    <name type="common">Diamondback moth</name>
    <name type="synonym">Plutella maculipennis</name>
    <dbReference type="NCBI Taxonomy" id="51655"/>
    <lineage>
        <taxon>Eukaryota</taxon>
        <taxon>Metazoa</taxon>
        <taxon>Ecdysozoa</taxon>
        <taxon>Arthropoda</taxon>
        <taxon>Hexapoda</taxon>
        <taxon>Insecta</taxon>
        <taxon>Pterygota</taxon>
        <taxon>Neoptera</taxon>
        <taxon>Endopterygota</taxon>
        <taxon>Lepidoptera</taxon>
        <taxon>Glossata</taxon>
        <taxon>Ditrysia</taxon>
        <taxon>Yponomeutoidea</taxon>
        <taxon>Plutellidae</taxon>
        <taxon>Plutella</taxon>
    </lineage>
</organism>
<dbReference type="AlphaFoldDB" id="A0A8S4FWQ6"/>
<evidence type="ECO:0000313" key="3">
    <source>
        <dbReference type="EMBL" id="CAG9131009.1"/>
    </source>
</evidence>
<comment type="caution">
    <text evidence="3">The sequence shown here is derived from an EMBL/GenBank/DDBJ whole genome shotgun (WGS) entry which is preliminary data.</text>
</comment>
<evidence type="ECO:0000259" key="2">
    <source>
        <dbReference type="Pfam" id="PF25298"/>
    </source>
</evidence>
<dbReference type="EMBL" id="CAJHNJ030000043">
    <property type="protein sequence ID" value="CAG9131009.1"/>
    <property type="molecule type" value="Genomic_DNA"/>
</dbReference>
<accession>A0A8S4FWQ6</accession>
<proteinExistence type="predicted"/>
<evidence type="ECO:0000313" key="4">
    <source>
        <dbReference type="EMBL" id="CAG9137964.1"/>
    </source>
</evidence>
<protein>
    <submittedName>
        <fullName evidence="3">(diamondback moth) hypothetical protein</fullName>
    </submittedName>
</protein>
<sequence>MLTTRSPPASDKQIQRIESEPNIHTACDGQNNLPQRFKRKHEHDDLPTFMEEMRKMFSDLKAQQDRNIEKLQSTINEIKQQNILITESMEFMSAKYEEMKERVENIEIERKKNAAYVQLLEDKVENMERQSRIAGIEIRNIPTQKLETKEILLKKVIDIGKYIGVSLDTRDIRDVFRIKNSRPQSTTNTVVVDFVSVIKKEQILHSFRQFNKSNQDKRLNTTLLNLDGPSQPIYVSESLTSKAKRLHYLARDFAKTNDWSYCWSSHGKIYLKKREGERYVLIHSESDLKKLETQK</sequence>
<evidence type="ECO:0000313" key="5">
    <source>
        <dbReference type="Proteomes" id="UP000653454"/>
    </source>
</evidence>
<keyword evidence="1" id="KW-0175">Coiled coil</keyword>
<name>A0A8S4FWQ6_PLUXY</name>
<dbReference type="Proteomes" id="UP000653454">
    <property type="component" value="Unassembled WGS sequence"/>
</dbReference>
<evidence type="ECO:0000256" key="1">
    <source>
        <dbReference type="SAM" id="Coils"/>
    </source>
</evidence>
<gene>
    <name evidence="3" type="ORF">PLXY2_LOCUS10144</name>
    <name evidence="4" type="ORF">PLXY2_LOCUS16214</name>
</gene>
<reference evidence="3" key="1">
    <citation type="submission" date="2020-11" db="EMBL/GenBank/DDBJ databases">
        <authorList>
            <person name="Whiteford S."/>
        </authorList>
    </citation>
    <scope>NUCLEOTIDE SEQUENCE</scope>
</reference>
<dbReference type="InterPro" id="IPR057251">
    <property type="entry name" value="FP_C"/>
</dbReference>
<feature type="coiled-coil region" evidence="1">
    <location>
        <begin position="61"/>
        <end position="137"/>
    </location>
</feature>
<dbReference type="EMBL" id="CAJHNJ030000469">
    <property type="protein sequence ID" value="CAG9137964.1"/>
    <property type="molecule type" value="Genomic_DNA"/>
</dbReference>
<feature type="domain" description="FP protein C-terminal" evidence="2">
    <location>
        <begin position="240"/>
        <end position="291"/>
    </location>
</feature>
<dbReference type="Pfam" id="PF25298">
    <property type="entry name" value="Baculo_FP_2nd"/>
    <property type="match status" value="1"/>
</dbReference>
<keyword evidence="5" id="KW-1185">Reference proteome</keyword>